<feature type="region of interest" description="Disordered" evidence="1">
    <location>
        <begin position="25"/>
        <end position="48"/>
    </location>
</feature>
<dbReference type="InterPro" id="IPR036116">
    <property type="entry name" value="FN3_sf"/>
</dbReference>
<feature type="chain" id="PRO_5002630852" evidence="2">
    <location>
        <begin position="23"/>
        <end position="372"/>
    </location>
</feature>
<evidence type="ECO:0000259" key="3">
    <source>
        <dbReference type="PROSITE" id="PS50853"/>
    </source>
</evidence>
<dbReference type="SUPFAM" id="SSF49265">
    <property type="entry name" value="Fibronectin type III"/>
    <property type="match status" value="1"/>
</dbReference>
<reference evidence="4 5" key="1">
    <citation type="journal article" date="2010" name="J. Bacteriol.">
        <title>Genome sequence of the oligotrophic marine Gammaproteobacterium HTCC2143, isolated from the Oregon Coast.</title>
        <authorList>
            <person name="Oh H.M."/>
            <person name="Kang I."/>
            <person name="Ferriera S."/>
            <person name="Giovannoni S.J."/>
            <person name="Cho J.C."/>
        </authorList>
    </citation>
    <scope>NUCLEOTIDE SEQUENCE [LARGE SCALE GENOMIC DNA]</scope>
    <source>
        <strain evidence="4 5">HTCC2143</strain>
    </source>
</reference>
<feature type="signal peptide" evidence="2">
    <location>
        <begin position="1"/>
        <end position="22"/>
    </location>
</feature>
<organism evidence="4 5">
    <name type="scientific">marine gamma proteobacterium HTCC2143</name>
    <dbReference type="NCBI Taxonomy" id="247633"/>
    <lineage>
        <taxon>Bacteria</taxon>
        <taxon>Pseudomonadati</taxon>
        <taxon>Pseudomonadota</taxon>
        <taxon>Gammaproteobacteria</taxon>
        <taxon>Cellvibrionales</taxon>
        <taxon>Spongiibacteraceae</taxon>
        <taxon>BD1-7 clade</taxon>
    </lineage>
</organism>
<accession>A0YAM2</accession>
<protein>
    <submittedName>
        <fullName evidence="4">Type II secretory pathway, ATPase PulE/Tfp pilus assembly pathway, ATPase PilB</fullName>
    </submittedName>
</protein>
<sequence length="372" mass="40298">MRLVQIVMLALVFIIGSTSVWAAKPVKDSAEQPGTAKAHGKGKKTKVDPDVAEPIVEPVEEEPIVEVIAEPIVDPVVAEPIVEPIAEEEPVAEVISEPVVDPVVAEPERFLGAMYSYSNDIATAIPLEGAILEQQTVYIFWQGEDISRVDYWCCKGIDGDATGEAHNPKVSSNTSPFVMDIDISQFTQPGSRELYVDYGTSDGGFYNNNYTIFTVNITLPEPTPVAEPFPDPIVEPIVVIEEEPIVEVIAEPVVDPIVAEPIVDPVIEEPIVEVIDDPVAEPVATYNNIILIWVAPATRENGEALALSAIAGYEIYYTSDRDRSSVIVIDGGQITEHSIDGLAADTYHFSISTIDIGGLKSEMSEVISISLE</sequence>
<feature type="domain" description="Fibronectin type-III" evidence="3">
    <location>
        <begin position="274"/>
        <end position="372"/>
    </location>
</feature>
<evidence type="ECO:0000313" key="4">
    <source>
        <dbReference type="EMBL" id="EAW33176.1"/>
    </source>
</evidence>
<evidence type="ECO:0000256" key="1">
    <source>
        <dbReference type="SAM" id="MobiDB-lite"/>
    </source>
</evidence>
<name>A0YAM2_9GAMM</name>
<proteinExistence type="predicted"/>
<keyword evidence="2" id="KW-0732">Signal</keyword>
<evidence type="ECO:0000256" key="2">
    <source>
        <dbReference type="SAM" id="SignalP"/>
    </source>
</evidence>
<evidence type="ECO:0000313" key="5">
    <source>
        <dbReference type="Proteomes" id="UP000004931"/>
    </source>
</evidence>
<dbReference type="OrthoDB" id="6371755at2"/>
<dbReference type="PROSITE" id="PS50853">
    <property type="entry name" value="FN3"/>
    <property type="match status" value="1"/>
</dbReference>
<dbReference type="Proteomes" id="UP000004931">
    <property type="component" value="Unassembled WGS sequence"/>
</dbReference>
<dbReference type="AlphaFoldDB" id="A0YAM2"/>
<dbReference type="InterPro" id="IPR013783">
    <property type="entry name" value="Ig-like_fold"/>
</dbReference>
<dbReference type="EMBL" id="AAVT01000001">
    <property type="protein sequence ID" value="EAW33176.1"/>
    <property type="molecule type" value="Genomic_DNA"/>
</dbReference>
<dbReference type="Gene3D" id="2.60.40.10">
    <property type="entry name" value="Immunoglobulins"/>
    <property type="match status" value="1"/>
</dbReference>
<gene>
    <name evidence="4" type="ORF">GP2143_18011</name>
</gene>
<dbReference type="InterPro" id="IPR003961">
    <property type="entry name" value="FN3_dom"/>
</dbReference>
<dbReference type="STRING" id="247633.GP2143_18011"/>
<dbReference type="eggNOG" id="COG2063">
    <property type="taxonomic scope" value="Bacteria"/>
</dbReference>
<keyword evidence="5" id="KW-1185">Reference proteome</keyword>
<comment type="caution">
    <text evidence="4">The sequence shown here is derived from an EMBL/GenBank/DDBJ whole genome shotgun (WGS) entry which is preliminary data.</text>
</comment>